<protein>
    <recommendedName>
        <fullName evidence="2">CAAX prenyl protease 2/Lysostaphin resistance protein A-like domain-containing protein</fullName>
    </recommendedName>
</protein>
<feature type="transmembrane region" description="Helical" evidence="1">
    <location>
        <begin position="85"/>
        <end position="109"/>
    </location>
</feature>
<evidence type="ECO:0000259" key="2">
    <source>
        <dbReference type="Pfam" id="PF02517"/>
    </source>
</evidence>
<organism evidence="3 4">
    <name type="scientific">miscellaneous Crenarchaeota group-1 archaeon SG8-32-3</name>
    <dbReference type="NCBI Taxonomy" id="1685125"/>
    <lineage>
        <taxon>Archaea</taxon>
        <taxon>Candidatus Bathyarchaeota</taxon>
        <taxon>MCG-1</taxon>
    </lineage>
</organism>
<feature type="transmembrane region" description="Helical" evidence="1">
    <location>
        <begin position="47"/>
        <end position="65"/>
    </location>
</feature>
<evidence type="ECO:0000313" key="4">
    <source>
        <dbReference type="Proteomes" id="UP000054016"/>
    </source>
</evidence>
<feature type="transmembrane region" description="Helical" evidence="1">
    <location>
        <begin position="20"/>
        <end position="40"/>
    </location>
</feature>
<dbReference type="InterPro" id="IPR003675">
    <property type="entry name" value="Rce1/LyrA-like_dom"/>
</dbReference>
<keyword evidence="1" id="KW-0472">Membrane</keyword>
<proteinExistence type="predicted"/>
<feature type="transmembrane region" description="Helical" evidence="1">
    <location>
        <begin position="206"/>
        <end position="226"/>
    </location>
</feature>
<feature type="transmembrane region" description="Helical" evidence="1">
    <location>
        <begin position="130"/>
        <end position="149"/>
    </location>
</feature>
<feature type="domain" description="CAAX prenyl protease 2/Lysostaphin resistance protein A-like" evidence="2">
    <location>
        <begin position="131"/>
        <end position="218"/>
    </location>
</feature>
<dbReference type="PANTHER" id="PTHR43592">
    <property type="entry name" value="CAAX AMINO TERMINAL PROTEASE"/>
    <property type="match status" value="1"/>
</dbReference>
<keyword evidence="1" id="KW-1133">Transmembrane helix</keyword>
<keyword evidence="1" id="KW-0812">Transmembrane</keyword>
<dbReference type="GO" id="GO:0080120">
    <property type="term" value="P:CAAX-box protein maturation"/>
    <property type="evidence" value="ECO:0007669"/>
    <property type="project" value="UniProtKB-ARBA"/>
</dbReference>
<dbReference type="GO" id="GO:0004175">
    <property type="term" value="F:endopeptidase activity"/>
    <property type="evidence" value="ECO:0007669"/>
    <property type="project" value="UniProtKB-ARBA"/>
</dbReference>
<comment type="caution">
    <text evidence="3">The sequence shown here is derived from an EMBL/GenBank/DDBJ whole genome shotgun (WGS) entry which is preliminary data.</text>
</comment>
<evidence type="ECO:0000256" key="1">
    <source>
        <dbReference type="SAM" id="Phobius"/>
    </source>
</evidence>
<feature type="transmembrane region" description="Helical" evidence="1">
    <location>
        <begin position="161"/>
        <end position="178"/>
    </location>
</feature>
<evidence type="ECO:0000313" key="3">
    <source>
        <dbReference type="EMBL" id="KON32126.1"/>
    </source>
</evidence>
<accession>A0A0M0BVC9</accession>
<name>A0A0M0BVC9_9ARCH</name>
<reference evidence="4" key="1">
    <citation type="submission" date="2015-06" db="EMBL/GenBank/DDBJ databases">
        <title>New insights into the roles of widespread benthic archaea in carbon and nitrogen cycling.</title>
        <authorList>
            <person name="Lazar C.S."/>
            <person name="Baker B.J."/>
            <person name="Seitz K.W."/>
            <person name="Hyde A.S."/>
            <person name="Dick G.J."/>
            <person name="Hinrichs K.-U."/>
            <person name="Teske A.P."/>
        </authorList>
    </citation>
    <scope>NUCLEOTIDE SEQUENCE [LARGE SCALE GENOMIC DNA]</scope>
</reference>
<dbReference type="Pfam" id="PF02517">
    <property type="entry name" value="Rce1-like"/>
    <property type="match status" value="1"/>
</dbReference>
<dbReference type="AlphaFoldDB" id="A0A0M0BVC9"/>
<sequence length="228" mass="24783">MTEAYPVQQEKVVPVSTVDAVLVIVVTFVSAMLLGGLFYLTLDKGLALVLSELIILIVPLGYLLYKGVDVRRYVGLDINPKLVLWGLVSGAILLSVDIAVSAVLLIIFGESQAVIESNTMIAELTKYPEGLIYVATALALAGVCEEFAFRGFLQSTLTRRFSFIPAVLTSAFVFGLFHFDPQLVYIISALSAGLVLGYVYHHWNSLIVAVIAHSSVNILVLILLIFGY</sequence>
<gene>
    <name evidence="3" type="ORF">AC478_01245</name>
</gene>
<dbReference type="EMBL" id="LFWV01000011">
    <property type="protein sequence ID" value="KON32126.1"/>
    <property type="molecule type" value="Genomic_DNA"/>
</dbReference>
<feature type="transmembrane region" description="Helical" evidence="1">
    <location>
        <begin position="183"/>
        <end position="200"/>
    </location>
</feature>
<dbReference type="PANTHER" id="PTHR43592:SF15">
    <property type="entry name" value="CAAX AMINO TERMINAL PROTEASE FAMILY PROTEIN"/>
    <property type="match status" value="1"/>
</dbReference>
<dbReference type="Proteomes" id="UP000054016">
    <property type="component" value="Unassembled WGS sequence"/>
</dbReference>